<feature type="domain" description="HTH cro/C1-type" evidence="4">
    <location>
        <begin position="30"/>
        <end position="87"/>
    </location>
</feature>
<reference evidence="5 6" key="1">
    <citation type="journal article" date="2019" name="Extremophiles">
        <title>Biogeography of thermophiles and predominance of Thermus scotoductus in domestic water heaters.</title>
        <authorList>
            <person name="Wilpiszeski R.L."/>
            <person name="Zhang Z."/>
            <person name="House C.H."/>
        </authorList>
    </citation>
    <scope>NUCLEOTIDE SEQUENCE [LARGE SCALE GENOMIC DNA]</scope>
    <source>
        <strain evidence="5 6">34_S34</strain>
    </source>
</reference>
<dbReference type="Gene3D" id="2.10.109.10">
    <property type="entry name" value="Umud Fragment, subunit A"/>
    <property type="match status" value="1"/>
</dbReference>
<dbReference type="SMART" id="SM00530">
    <property type="entry name" value="HTH_XRE"/>
    <property type="match status" value="1"/>
</dbReference>
<dbReference type="CDD" id="cd06529">
    <property type="entry name" value="S24_LexA-like"/>
    <property type="match status" value="1"/>
</dbReference>
<dbReference type="InterPro" id="IPR010982">
    <property type="entry name" value="Lambda_DNA-bd_dom_sf"/>
</dbReference>
<dbReference type="PANTHER" id="PTHR40661:SF3">
    <property type="entry name" value="FELS-1 PROPHAGE TRANSCRIPTIONAL REGULATOR"/>
    <property type="match status" value="1"/>
</dbReference>
<dbReference type="CDD" id="cd00093">
    <property type="entry name" value="HTH_XRE"/>
    <property type="match status" value="1"/>
</dbReference>
<dbReference type="InterPro" id="IPR015927">
    <property type="entry name" value="Peptidase_S24_S26A/B/C"/>
</dbReference>
<protein>
    <recommendedName>
        <fullName evidence="4">HTH cro/C1-type domain-containing protein</fullName>
    </recommendedName>
</protein>
<evidence type="ECO:0000259" key="4">
    <source>
        <dbReference type="PROSITE" id="PS50943"/>
    </source>
</evidence>
<dbReference type="SUPFAM" id="SSF47413">
    <property type="entry name" value="lambda repressor-like DNA-binding domains"/>
    <property type="match status" value="1"/>
</dbReference>
<evidence type="ECO:0000313" key="5">
    <source>
        <dbReference type="EMBL" id="RTH02512.1"/>
    </source>
</evidence>
<sequence length="252" mass="28626">MAWAWDDTKTRNIDWDLVAQYSAKEFGRFLRSLRERARLTQSDIGYRAGVDQTYVSMIETGKRDIRHVSAERMLRLLQAYGLTKEDIDHLLKAWSTPKEKRTHYTETPQNASEVRPYRLPVVEGGAGSPSFEDAREFMLFWLPPMKGKKETSLFAVKITGNSMEPLLYEGDYAIVDTETPPLTGAIVAVGIPGDGIVVKKLAERNKQLYLESVNPLYEDIPLPEDAKIWGPVISVVRNFHQGFPSKKRKALP</sequence>
<dbReference type="EMBL" id="PELP01000333">
    <property type="protein sequence ID" value="RTH02512.1"/>
    <property type="molecule type" value="Genomic_DNA"/>
</dbReference>
<dbReference type="Proteomes" id="UP000286734">
    <property type="component" value="Unassembled WGS sequence"/>
</dbReference>
<dbReference type="Pfam" id="PF13560">
    <property type="entry name" value="HTH_31"/>
    <property type="match status" value="1"/>
</dbReference>
<dbReference type="Gene3D" id="1.10.260.40">
    <property type="entry name" value="lambda repressor-like DNA-binding domains"/>
    <property type="match status" value="1"/>
</dbReference>
<dbReference type="PANTHER" id="PTHR40661">
    <property type="match status" value="1"/>
</dbReference>
<organism evidence="5 6">
    <name type="scientific">Thermus scotoductus</name>
    <dbReference type="NCBI Taxonomy" id="37636"/>
    <lineage>
        <taxon>Bacteria</taxon>
        <taxon>Thermotogati</taxon>
        <taxon>Deinococcota</taxon>
        <taxon>Deinococci</taxon>
        <taxon>Thermales</taxon>
        <taxon>Thermaceae</taxon>
        <taxon>Thermus</taxon>
    </lineage>
</organism>
<evidence type="ECO:0000256" key="3">
    <source>
        <dbReference type="ARBA" id="ARBA00023163"/>
    </source>
</evidence>
<dbReference type="InterPro" id="IPR036286">
    <property type="entry name" value="LexA/Signal_pep-like_sf"/>
</dbReference>
<dbReference type="InterPro" id="IPR001387">
    <property type="entry name" value="Cro/C1-type_HTH"/>
</dbReference>
<accession>A0A430R506</accession>
<keyword evidence="3" id="KW-0804">Transcription</keyword>
<evidence type="ECO:0000256" key="1">
    <source>
        <dbReference type="ARBA" id="ARBA00023015"/>
    </source>
</evidence>
<gene>
    <name evidence="5" type="ORF">CSW47_10475</name>
</gene>
<dbReference type="PROSITE" id="PS50943">
    <property type="entry name" value="HTH_CROC1"/>
    <property type="match status" value="1"/>
</dbReference>
<dbReference type="GO" id="GO:0003677">
    <property type="term" value="F:DNA binding"/>
    <property type="evidence" value="ECO:0007669"/>
    <property type="project" value="UniProtKB-KW"/>
</dbReference>
<proteinExistence type="predicted"/>
<dbReference type="AlphaFoldDB" id="A0A430R506"/>
<comment type="caution">
    <text evidence="5">The sequence shown here is derived from an EMBL/GenBank/DDBJ whole genome shotgun (WGS) entry which is preliminary data.</text>
</comment>
<dbReference type="Pfam" id="PF00717">
    <property type="entry name" value="Peptidase_S24"/>
    <property type="match status" value="1"/>
</dbReference>
<dbReference type="RefSeq" id="WP_126200659.1">
    <property type="nucleotide sequence ID" value="NZ_PELP01000333.1"/>
</dbReference>
<dbReference type="InterPro" id="IPR039418">
    <property type="entry name" value="LexA-like"/>
</dbReference>
<evidence type="ECO:0000313" key="6">
    <source>
        <dbReference type="Proteomes" id="UP000286734"/>
    </source>
</evidence>
<keyword evidence="2" id="KW-0238">DNA-binding</keyword>
<keyword evidence="1" id="KW-0805">Transcription regulation</keyword>
<dbReference type="SUPFAM" id="SSF51306">
    <property type="entry name" value="LexA/Signal peptidase"/>
    <property type="match status" value="1"/>
</dbReference>
<evidence type="ECO:0000256" key="2">
    <source>
        <dbReference type="ARBA" id="ARBA00023125"/>
    </source>
</evidence>
<name>A0A430R506_THESC</name>